<dbReference type="Gene3D" id="1.10.10.10">
    <property type="entry name" value="Winged helix-like DNA-binding domain superfamily/Winged helix DNA-binding domain"/>
    <property type="match status" value="1"/>
</dbReference>
<dbReference type="InterPro" id="IPR036390">
    <property type="entry name" value="WH_DNA-bd_sf"/>
</dbReference>
<dbReference type="InterPro" id="IPR036388">
    <property type="entry name" value="WH-like_DNA-bd_sf"/>
</dbReference>
<organism evidence="1 2">
    <name type="scientific">Candidatus Campbellbacteria bacterium RIFCSPHIGHO2_12_FULL_35_10</name>
    <dbReference type="NCBI Taxonomy" id="1797578"/>
    <lineage>
        <taxon>Bacteria</taxon>
        <taxon>Candidatus Campbelliibacteriota</taxon>
    </lineage>
</organism>
<dbReference type="SUPFAM" id="SSF46785">
    <property type="entry name" value="Winged helix' DNA-binding domain"/>
    <property type="match status" value="1"/>
</dbReference>
<dbReference type="AlphaFoldDB" id="A0A1F5ER12"/>
<proteinExistence type="predicted"/>
<evidence type="ECO:0000313" key="2">
    <source>
        <dbReference type="Proteomes" id="UP000185891"/>
    </source>
</evidence>
<evidence type="ECO:0000313" key="1">
    <source>
        <dbReference type="EMBL" id="OGD69614.1"/>
    </source>
</evidence>
<protein>
    <recommendedName>
        <fullName evidence="3">HTH marR-type domain-containing protein</fullName>
    </recommendedName>
</protein>
<reference evidence="1 2" key="1">
    <citation type="journal article" date="2016" name="Nat. Commun.">
        <title>Thousands of microbial genomes shed light on interconnected biogeochemical processes in an aquifer system.</title>
        <authorList>
            <person name="Anantharaman K."/>
            <person name="Brown C.T."/>
            <person name="Hug L.A."/>
            <person name="Sharon I."/>
            <person name="Castelle C.J."/>
            <person name="Probst A.J."/>
            <person name="Thomas B.C."/>
            <person name="Singh A."/>
            <person name="Wilkins M.J."/>
            <person name="Karaoz U."/>
            <person name="Brodie E.L."/>
            <person name="Williams K.H."/>
            <person name="Hubbard S.S."/>
            <person name="Banfield J.F."/>
        </authorList>
    </citation>
    <scope>NUCLEOTIDE SEQUENCE [LARGE SCALE GENOMIC DNA]</scope>
</reference>
<sequence>MLMATPSFTSKVVRDLQKLRLIKKAQNVKDKRGVFIKLTVEGIKTVKKIIDYDILHRRAILQRIAQKCGVSKLHVLSEIVNSLLSDFEKEI</sequence>
<gene>
    <name evidence="1" type="ORF">A3E89_01915</name>
</gene>
<dbReference type="Proteomes" id="UP000185891">
    <property type="component" value="Unassembled WGS sequence"/>
</dbReference>
<name>A0A1F5ER12_9BACT</name>
<accession>A0A1F5ER12</accession>
<comment type="caution">
    <text evidence="1">The sequence shown here is derived from an EMBL/GenBank/DDBJ whole genome shotgun (WGS) entry which is preliminary data.</text>
</comment>
<dbReference type="EMBL" id="MFAA01000004">
    <property type="protein sequence ID" value="OGD69614.1"/>
    <property type="molecule type" value="Genomic_DNA"/>
</dbReference>
<evidence type="ECO:0008006" key="3">
    <source>
        <dbReference type="Google" id="ProtNLM"/>
    </source>
</evidence>